<evidence type="ECO:0000256" key="1">
    <source>
        <dbReference type="SAM" id="Coils"/>
    </source>
</evidence>
<gene>
    <name evidence="3" type="ORF">Tcan_17301</name>
</gene>
<proteinExistence type="predicted"/>
<keyword evidence="4" id="KW-1185">Reference proteome</keyword>
<evidence type="ECO:0000256" key="2">
    <source>
        <dbReference type="SAM" id="MobiDB-lite"/>
    </source>
</evidence>
<comment type="caution">
    <text evidence="3">The sequence shown here is derived from an EMBL/GenBank/DDBJ whole genome shotgun (WGS) entry which is preliminary data.</text>
</comment>
<evidence type="ECO:0000313" key="3">
    <source>
        <dbReference type="EMBL" id="KHN76408.1"/>
    </source>
</evidence>
<name>A0A0B2V4B2_TOXCA</name>
<organism evidence="3 4">
    <name type="scientific">Toxocara canis</name>
    <name type="common">Canine roundworm</name>
    <dbReference type="NCBI Taxonomy" id="6265"/>
    <lineage>
        <taxon>Eukaryota</taxon>
        <taxon>Metazoa</taxon>
        <taxon>Ecdysozoa</taxon>
        <taxon>Nematoda</taxon>
        <taxon>Chromadorea</taxon>
        <taxon>Rhabditida</taxon>
        <taxon>Spirurina</taxon>
        <taxon>Ascaridomorpha</taxon>
        <taxon>Ascaridoidea</taxon>
        <taxon>Toxocaridae</taxon>
        <taxon>Toxocara</taxon>
    </lineage>
</organism>
<evidence type="ECO:0000313" key="4">
    <source>
        <dbReference type="Proteomes" id="UP000031036"/>
    </source>
</evidence>
<dbReference type="Proteomes" id="UP000031036">
    <property type="component" value="Unassembled WGS sequence"/>
</dbReference>
<keyword evidence="1" id="KW-0175">Coiled coil</keyword>
<protein>
    <submittedName>
        <fullName evidence="3">Uncharacterized protein</fullName>
    </submittedName>
</protein>
<accession>A0A0B2V4B2</accession>
<reference evidence="3 4" key="1">
    <citation type="submission" date="2014-11" db="EMBL/GenBank/DDBJ databases">
        <title>Genetic blueprint of the zoonotic pathogen Toxocara canis.</title>
        <authorList>
            <person name="Zhu X.-Q."/>
            <person name="Korhonen P.K."/>
            <person name="Cai H."/>
            <person name="Young N.D."/>
            <person name="Nejsum P."/>
            <person name="von Samson-Himmelstjerna G."/>
            <person name="Boag P.R."/>
            <person name="Tan P."/>
            <person name="Li Q."/>
            <person name="Min J."/>
            <person name="Yang Y."/>
            <person name="Wang X."/>
            <person name="Fang X."/>
            <person name="Hall R.S."/>
            <person name="Hofmann A."/>
            <person name="Sternberg P.W."/>
            <person name="Jex A.R."/>
            <person name="Gasser R.B."/>
        </authorList>
    </citation>
    <scope>NUCLEOTIDE SEQUENCE [LARGE SCALE GENOMIC DNA]</scope>
    <source>
        <strain evidence="3">PN_DK_2014</strain>
    </source>
</reference>
<dbReference type="EMBL" id="JPKZ01002496">
    <property type="protein sequence ID" value="KHN76408.1"/>
    <property type="molecule type" value="Genomic_DNA"/>
</dbReference>
<dbReference type="AlphaFoldDB" id="A0A0B2V4B2"/>
<feature type="coiled-coil region" evidence="1">
    <location>
        <begin position="116"/>
        <end position="143"/>
    </location>
</feature>
<feature type="compositionally biased region" description="Low complexity" evidence="2">
    <location>
        <begin position="17"/>
        <end position="27"/>
    </location>
</feature>
<feature type="compositionally biased region" description="Polar residues" evidence="2">
    <location>
        <begin position="63"/>
        <end position="79"/>
    </location>
</feature>
<feature type="region of interest" description="Disordered" evidence="2">
    <location>
        <begin position="1"/>
        <end position="82"/>
    </location>
</feature>
<sequence>MVQEMRNDDIPPEESESSSLSYNSKSNSPPPGAPLNLTKVNNSSSINDNDSLDRNSSDRSMNPSLTDQDSSSNQNTPTEGEQALQFALSKLVGLIEVATSNFKAQRDIIDNEKTFAQKLQTELEMSRNNQQRLQRELAQERRKSRVYFRRFCKAKQESLDLRTQLAQLGTRTRRRSI</sequence>